<dbReference type="Proteomes" id="UP000215914">
    <property type="component" value="Chromosome 9"/>
</dbReference>
<reference evidence="2" key="1">
    <citation type="journal article" date="2017" name="Nature">
        <title>The sunflower genome provides insights into oil metabolism, flowering and Asterid evolution.</title>
        <authorList>
            <person name="Badouin H."/>
            <person name="Gouzy J."/>
            <person name="Grassa C.J."/>
            <person name="Murat F."/>
            <person name="Staton S.E."/>
            <person name="Cottret L."/>
            <person name="Lelandais-Briere C."/>
            <person name="Owens G.L."/>
            <person name="Carrere S."/>
            <person name="Mayjonade B."/>
            <person name="Legrand L."/>
            <person name="Gill N."/>
            <person name="Kane N.C."/>
            <person name="Bowers J.E."/>
            <person name="Hubner S."/>
            <person name="Bellec A."/>
            <person name="Berard A."/>
            <person name="Berges H."/>
            <person name="Blanchet N."/>
            <person name="Boniface M.C."/>
            <person name="Brunel D."/>
            <person name="Catrice O."/>
            <person name="Chaidir N."/>
            <person name="Claudel C."/>
            <person name="Donnadieu C."/>
            <person name="Faraut T."/>
            <person name="Fievet G."/>
            <person name="Helmstetter N."/>
            <person name="King M."/>
            <person name="Knapp S.J."/>
            <person name="Lai Z."/>
            <person name="Le Paslier M.C."/>
            <person name="Lippi Y."/>
            <person name="Lorenzon L."/>
            <person name="Mandel J.R."/>
            <person name="Marage G."/>
            <person name="Marchand G."/>
            <person name="Marquand E."/>
            <person name="Bret-Mestries E."/>
            <person name="Morien E."/>
            <person name="Nambeesan S."/>
            <person name="Nguyen T."/>
            <person name="Pegot-Espagnet P."/>
            <person name="Pouilly N."/>
            <person name="Raftis F."/>
            <person name="Sallet E."/>
            <person name="Schiex T."/>
            <person name="Thomas J."/>
            <person name="Vandecasteele C."/>
            <person name="Vares D."/>
            <person name="Vear F."/>
            <person name="Vautrin S."/>
            <person name="Crespi M."/>
            <person name="Mangin B."/>
            <person name="Burke J.M."/>
            <person name="Salse J."/>
            <person name="Munos S."/>
            <person name="Vincourt P."/>
            <person name="Rieseberg L.H."/>
            <person name="Langlade N.B."/>
        </authorList>
    </citation>
    <scope>NUCLEOTIDE SEQUENCE [LARGE SCALE GENOMIC DNA]</scope>
    <source>
        <strain evidence="2">cv. SF193</strain>
    </source>
</reference>
<gene>
    <name evidence="1" type="ORF">HannXRQ_Chr09g0257991</name>
</gene>
<organism evidence="1 2">
    <name type="scientific">Helianthus annuus</name>
    <name type="common">Common sunflower</name>
    <dbReference type="NCBI Taxonomy" id="4232"/>
    <lineage>
        <taxon>Eukaryota</taxon>
        <taxon>Viridiplantae</taxon>
        <taxon>Streptophyta</taxon>
        <taxon>Embryophyta</taxon>
        <taxon>Tracheophyta</taxon>
        <taxon>Spermatophyta</taxon>
        <taxon>Magnoliopsida</taxon>
        <taxon>eudicotyledons</taxon>
        <taxon>Gunneridae</taxon>
        <taxon>Pentapetalae</taxon>
        <taxon>asterids</taxon>
        <taxon>campanulids</taxon>
        <taxon>Asterales</taxon>
        <taxon>Asteraceae</taxon>
        <taxon>Asteroideae</taxon>
        <taxon>Heliantheae alliance</taxon>
        <taxon>Heliantheae</taxon>
        <taxon>Helianthus</taxon>
    </lineage>
</organism>
<dbReference type="InParanoid" id="A0A251TWC8"/>
<dbReference type="AlphaFoldDB" id="A0A251TWC8"/>
<keyword evidence="2" id="KW-1185">Reference proteome</keyword>
<evidence type="ECO:0000313" key="1">
    <source>
        <dbReference type="EMBL" id="OTG15214.1"/>
    </source>
</evidence>
<protein>
    <submittedName>
        <fullName evidence="1">Uncharacterized protein</fullName>
    </submittedName>
</protein>
<evidence type="ECO:0000313" key="2">
    <source>
        <dbReference type="Proteomes" id="UP000215914"/>
    </source>
</evidence>
<accession>A0A251TWC8</accession>
<sequence length="52" mass="5732">MKSSKFMVLDLSSPDLHENALLEISKVCKVAPISRKTKVCDTETDILLKGVV</sequence>
<proteinExistence type="predicted"/>
<dbReference type="EMBL" id="CM007898">
    <property type="protein sequence ID" value="OTG15214.1"/>
    <property type="molecule type" value="Genomic_DNA"/>
</dbReference>
<name>A0A251TWC8_HELAN</name>